<gene>
    <name evidence="1" type="ORF">BES34_011845</name>
</gene>
<dbReference type="EMBL" id="MCRM02000011">
    <property type="protein sequence ID" value="PNV74670.1"/>
    <property type="molecule type" value="Genomic_DNA"/>
</dbReference>
<protein>
    <submittedName>
        <fullName evidence="1">Glyoxalase</fullName>
    </submittedName>
</protein>
<dbReference type="InterPro" id="IPR029068">
    <property type="entry name" value="Glyas_Bleomycin-R_OHBP_Dase"/>
</dbReference>
<comment type="caution">
    <text evidence="1">The sequence shown here is derived from an EMBL/GenBank/DDBJ whole genome shotgun (WGS) entry which is preliminary data.</text>
</comment>
<dbReference type="Gene3D" id="3.10.180.10">
    <property type="entry name" value="2,3-Dihydroxybiphenyl 1,2-Dioxygenase, domain 1"/>
    <property type="match status" value="1"/>
</dbReference>
<dbReference type="Proteomes" id="UP000094669">
    <property type="component" value="Unassembled WGS sequence"/>
</dbReference>
<evidence type="ECO:0000313" key="1">
    <source>
        <dbReference type="EMBL" id="PNV74670.1"/>
    </source>
</evidence>
<evidence type="ECO:0000313" key="2">
    <source>
        <dbReference type="Proteomes" id="UP000094669"/>
    </source>
</evidence>
<dbReference type="RefSeq" id="WP_010414324.1">
    <property type="nucleotide sequence ID" value="NZ_MCRM02000011.1"/>
</dbReference>
<organism evidence="1 2">
    <name type="scientific">Leptospira inadai serovar Lyme</name>
    <dbReference type="NCBI Taxonomy" id="293084"/>
    <lineage>
        <taxon>Bacteria</taxon>
        <taxon>Pseudomonadati</taxon>
        <taxon>Spirochaetota</taxon>
        <taxon>Spirochaetia</taxon>
        <taxon>Leptospirales</taxon>
        <taxon>Leptospiraceae</taxon>
        <taxon>Leptospira</taxon>
    </lineage>
</organism>
<proteinExistence type="predicted"/>
<reference evidence="1" key="1">
    <citation type="submission" date="2018-01" db="EMBL/GenBank/DDBJ databases">
        <title>Genomic characterization of Leptospira inadai serogroup Lyme isolated from captured rat in Brazil and comparative analysis with human reference strain.</title>
        <authorList>
            <person name="Moreno L.Z."/>
            <person name="Loureiro A.P."/>
            <person name="Miraglia F."/>
            <person name="Kremer F.S."/>
            <person name="Eslabao M.R."/>
            <person name="Dellagostin O.A."/>
            <person name="Lilenbaum W."/>
            <person name="Moreno A.M."/>
        </authorList>
    </citation>
    <scope>NUCLEOTIDE SEQUENCE [LARGE SCALE GENOMIC DNA]</scope>
    <source>
        <strain evidence="1">M34/99</strain>
    </source>
</reference>
<dbReference type="SUPFAM" id="SSF54593">
    <property type="entry name" value="Glyoxalase/Bleomycin resistance protein/Dihydroxybiphenyl dioxygenase"/>
    <property type="match status" value="1"/>
</dbReference>
<sequence>MIHHIAIATDRIDLLKSFYGSLPGIEFEKDHLFSDGSIRSSWFRSGEALIMIEREEFRKGPQALVFRANSSDNKKLIEKQFGDRIESRTEYTIYLRDPDGNRIGFSSYPNPWNA</sequence>
<accession>A0ABX4YHM3</accession>
<name>A0ABX4YHM3_9LEPT</name>
<keyword evidence="2" id="KW-1185">Reference proteome</keyword>
<dbReference type="CDD" id="cd06587">
    <property type="entry name" value="VOC"/>
    <property type="match status" value="1"/>
</dbReference>